<dbReference type="InterPro" id="IPR035952">
    <property type="entry name" value="Rhomboid-like_sf"/>
</dbReference>
<name>C9RMA1_FIBSS</name>
<dbReference type="Proteomes" id="UP000001497">
    <property type="component" value="Chromosome"/>
</dbReference>
<dbReference type="STRING" id="59374.FSU_3116"/>
<dbReference type="eggNOG" id="COG0705">
    <property type="taxonomic scope" value="Bacteria"/>
</dbReference>
<dbReference type="OrthoDB" id="9807874at2"/>
<feature type="transmembrane region" description="Helical" evidence="5">
    <location>
        <begin position="12"/>
        <end position="31"/>
    </location>
</feature>
<dbReference type="Proteomes" id="UP000000517">
    <property type="component" value="Chromosome"/>
</dbReference>
<reference evidence="7 10" key="1">
    <citation type="submission" date="2009-10" db="EMBL/GenBank/DDBJ databases">
        <title>Complete sequence of Fibrobacter succinogenes subsp. succinogenes S85.</title>
        <authorList>
            <consortium name="US DOE Joint Genome Institute"/>
            <person name="Lucas S."/>
            <person name="Copeland A."/>
            <person name="Lapidus A."/>
            <person name="Glavina del Rio T."/>
            <person name="Tice H."/>
            <person name="Bruce D."/>
            <person name="Goodwin L."/>
            <person name="Pitluck S."/>
            <person name="Chertkov O."/>
            <person name="Detter J.C."/>
            <person name="Han C."/>
            <person name="Tapia R."/>
            <person name="Larimer F."/>
            <person name="Land M."/>
            <person name="Hauser L."/>
            <person name="Kyrpides N."/>
            <person name="Mikhailova N."/>
            <person name="Weimer P.J."/>
            <person name="Stevenson D.M."/>
            <person name="Boyum J."/>
            <person name="Brumm P.I."/>
            <person name="Mead D."/>
        </authorList>
    </citation>
    <scope>NUCLEOTIDE SEQUENCE [LARGE SCALE GENOMIC DNA]</scope>
    <source>
        <strain evidence="10">ATCC 19169 / S85</strain>
        <strain evidence="7">S85</strain>
    </source>
</reference>
<evidence type="ECO:0000256" key="3">
    <source>
        <dbReference type="ARBA" id="ARBA00022989"/>
    </source>
</evidence>
<evidence type="ECO:0000313" key="8">
    <source>
        <dbReference type="EMBL" id="ADL26141.1"/>
    </source>
</evidence>
<dbReference type="Pfam" id="PF01694">
    <property type="entry name" value="Rhomboid"/>
    <property type="match status" value="1"/>
</dbReference>
<feature type="transmembrane region" description="Helical" evidence="5">
    <location>
        <begin position="99"/>
        <end position="122"/>
    </location>
</feature>
<keyword evidence="4 5" id="KW-0472">Membrane</keyword>
<accession>C9RMA1</accession>
<comment type="subcellular location">
    <subcellularLocation>
        <location evidence="1">Membrane</location>
        <topology evidence="1">Multi-pass membrane protein</topology>
    </subcellularLocation>
</comment>
<evidence type="ECO:0000256" key="1">
    <source>
        <dbReference type="ARBA" id="ARBA00004141"/>
    </source>
</evidence>
<sequence length="297" mass="34216">MKPFKYLPKALQTLLLANAVVFIIAFLGRGLEVDLGAGYGSLTDYINYYGAFMPRVPLELWRYVTYMFIHFDFMHFFFNMLMLWMFGSEVAEWMGSRHFVSMYFFCGIFAALFSFFMCILGLTNNPIIGASGALMGVFVAYYKFFPDRVILMFFVIPMRIKNAMWVMIALDILFANSGDMIAHFAHLGGVVAGFLYMAIYQNGPKVLYHSPLSAIFRLFSGNPEKYNRDRSSGSRSSSRRSDEPEILEGEVFYVDEQKRMDEILKKVEREGLQSLSESERDFLLKAGDKLRRRRGGF</sequence>
<dbReference type="EMBL" id="CP002158">
    <property type="protein sequence ID" value="ADL26141.1"/>
    <property type="molecule type" value="Genomic_DNA"/>
</dbReference>
<feature type="transmembrane region" description="Helical" evidence="5">
    <location>
        <begin position="128"/>
        <end position="144"/>
    </location>
</feature>
<dbReference type="HOGENOM" id="CLU_055068_4_0_0"/>
<dbReference type="SUPFAM" id="SSF144091">
    <property type="entry name" value="Rhomboid-like"/>
    <property type="match status" value="1"/>
</dbReference>
<evidence type="ECO:0000313" key="10">
    <source>
        <dbReference type="Proteomes" id="UP000001497"/>
    </source>
</evidence>
<gene>
    <name evidence="7" type="ordered locus">Fisuc_2547</name>
    <name evidence="8" type="ordered locus">FSU_3116</name>
</gene>
<dbReference type="EMBL" id="CP001792">
    <property type="protein sequence ID" value="ACX76133.1"/>
    <property type="molecule type" value="Genomic_DNA"/>
</dbReference>
<keyword evidence="3 5" id="KW-1133">Transmembrane helix</keyword>
<dbReference type="InterPro" id="IPR022764">
    <property type="entry name" value="Peptidase_S54_rhomboid_dom"/>
</dbReference>
<dbReference type="PANTHER" id="PTHR43066:SF11">
    <property type="entry name" value="PEPTIDASE S54 RHOMBOID DOMAIN-CONTAINING PROTEIN"/>
    <property type="match status" value="1"/>
</dbReference>
<feature type="transmembrane region" description="Helical" evidence="5">
    <location>
        <begin position="63"/>
        <end position="87"/>
    </location>
</feature>
<reference evidence="8" key="3">
    <citation type="submission" date="2010-08" db="EMBL/GenBank/DDBJ databases">
        <authorList>
            <person name="Durkin A.S."/>
            <person name="Nelson K.E."/>
            <person name="Morrison M."/>
            <person name="Forsberg C.W."/>
            <person name="Wilson D.B."/>
            <person name="Russell J.B."/>
            <person name="Cann I.K.O."/>
            <person name="Mackie R.I."/>
            <person name="White B.A."/>
        </authorList>
    </citation>
    <scope>NUCLEOTIDE SEQUENCE</scope>
    <source>
        <strain evidence="8">S85</strain>
    </source>
</reference>
<keyword evidence="10" id="KW-1185">Reference proteome</keyword>
<evidence type="ECO:0000313" key="7">
    <source>
        <dbReference type="EMBL" id="ACX76133.1"/>
    </source>
</evidence>
<evidence type="ECO:0000259" key="6">
    <source>
        <dbReference type="Pfam" id="PF01694"/>
    </source>
</evidence>
<evidence type="ECO:0000256" key="2">
    <source>
        <dbReference type="ARBA" id="ARBA00022692"/>
    </source>
</evidence>
<feature type="transmembrane region" description="Helical" evidence="5">
    <location>
        <begin position="151"/>
        <end position="174"/>
    </location>
</feature>
<feature type="transmembrane region" description="Helical" evidence="5">
    <location>
        <begin position="180"/>
        <end position="199"/>
    </location>
</feature>
<dbReference type="GO" id="GO:0004252">
    <property type="term" value="F:serine-type endopeptidase activity"/>
    <property type="evidence" value="ECO:0007669"/>
    <property type="project" value="InterPro"/>
</dbReference>
<dbReference type="RefSeq" id="WP_014547153.1">
    <property type="nucleotide sequence ID" value="NC_013410.1"/>
</dbReference>
<dbReference type="PANTHER" id="PTHR43066">
    <property type="entry name" value="RHOMBOID-RELATED PROTEIN"/>
    <property type="match status" value="1"/>
</dbReference>
<dbReference type="MEROPS" id="S54.025"/>
<evidence type="ECO:0000256" key="4">
    <source>
        <dbReference type="ARBA" id="ARBA00023136"/>
    </source>
</evidence>
<feature type="domain" description="Peptidase S54 rhomboid" evidence="6">
    <location>
        <begin position="59"/>
        <end position="200"/>
    </location>
</feature>
<proteinExistence type="predicted"/>
<organism evidence="8 9">
    <name type="scientific">Fibrobacter succinogenes (strain ATCC 19169 / S85)</name>
    <dbReference type="NCBI Taxonomy" id="59374"/>
    <lineage>
        <taxon>Bacteria</taxon>
        <taxon>Pseudomonadati</taxon>
        <taxon>Fibrobacterota</taxon>
        <taxon>Fibrobacteria</taxon>
        <taxon>Fibrobacterales</taxon>
        <taxon>Fibrobacteraceae</taxon>
        <taxon>Fibrobacter</taxon>
    </lineage>
</organism>
<reference evidence="9" key="2">
    <citation type="submission" date="2010-08" db="EMBL/GenBank/DDBJ databases">
        <title>Complete sequence of Fibrobacter succinogenes subsp. succinogenes S85.</title>
        <authorList>
            <person name="Durkin A.S."/>
            <person name="Nelson K.E."/>
            <person name="Morrison M."/>
            <person name="Forsberg C.W."/>
            <person name="Wilson D.B."/>
            <person name="Russell J.B."/>
            <person name="Cann I.K.O."/>
            <person name="Mackie R.I."/>
            <person name="White B.A."/>
        </authorList>
    </citation>
    <scope>NUCLEOTIDE SEQUENCE [LARGE SCALE GENOMIC DNA]</scope>
    <source>
        <strain evidence="9">ATCC 19169 / S85</strain>
    </source>
</reference>
<protein>
    <submittedName>
        <fullName evidence="8">Rhomboid family protein</fullName>
    </submittedName>
</protein>
<dbReference type="KEGG" id="fsc:FSU_3116"/>
<dbReference type="KEGG" id="fsu:Fisuc_2547"/>
<evidence type="ECO:0000313" key="9">
    <source>
        <dbReference type="Proteomes" id="UP000000517"/>
    </source>
</evidence>
<keyword evidence="2 5" id="KW-0812">Transmembrane</keyword>
<dbReference type="Gene3D" id="1.20.1540.10">
    <property type="entry name" value="Rhomboid-like"/>
    <property type="match status" value="1"/>
</dbReference>
<dbReference type="GO" id="GO:0016020">
    <property type="term" value="C:membrane"/>
    <property type="evidence" value="ECO:0007669"/>
    <property type="project" value="UniProtKB-SubCell"/>
</dbReference>
<evidence type="ECO:0000256" key="5">
    <source>
        <dbReference type="SAM" id="Phobius"/>
    </source>
</evidence>
<dbReference type="AlphaFoldDB" id="C9RMA1"/>